<proteinExistence type="predicted"/>
<dbReference type="Pfam" id="PF14559">
    <property type="entry name" value="TPR_19"/>
    <property type="match status" value="1"/>
</dbReference>
<dbReference type="AlphaFoldDB" id="A0A916XKY4"/>
<dbReference type="Proteomes" id="UP000637423">
    <property type="component" value="Unassembled WGS sequence"/>
</dbReference>
<evidence type="ECO:0008006" key="3">
    <source>
        <dbReference type="Google" id="ProtNLM"/>
    </source>
</evidence>
<name>A0A916XKY4_9BURK</name>
<dbReference type="SUPFAM" id="SSF144059">
    <property type="entry name" value="ImpE-like"/>
    <property type="match status" value="1"/>
</dbReference>
<dbReference type="InterPro" id="IPR009211">
    <property type="entry name" value="TagJ"/>
</dbReference>
<dbReference type="PIRSF" id="PIRSF029288">
    <property type="entry name" value="SciE_ImpE"/>
    <property type="match status" value="1"/>
</dbReference>
<reference evidence="1" key="2">
    <citation type="submission" date="2020-09" db="EMBL/GenBank/DDBJ databases">
        <authorList>
            <person name="Sun Q."/>
            <person name="Zhou Y."/>
        </authorList>
    </citation>
    <scope>NUCLEOTIDE SEQUENCE</scope>
    <source>
        <strain evidence="1">CGMCC 1.10998</strain>
    </source>
</reference>
<comment type="caution">
    <text evidence="1">The sequence shown here is derived from an EMBL/GenBank/DDBJ whole genome shotgun (WGS) entry which is preliminary data.</text>
</comment>
<reference evidence="1" key="1">
    <citation type="journal article" date="2014" name="Int. J. Syst. Evol. Microbiol.">
        <title>Complete genome sequence of Corynebacterium casei LMG S-19264T (=DSM 44701T), isolated from a smear-ripened cheese.</title>
        <authorList>
            <consortium name="US DOE Joint Genome Institute (JGI-PGF)"/>
            <person name="Walter F."/>
            <person name="Albersmeier A."/>
            <person name="Kalinowski J."/>
            <person name="Ruckert C."/>
        </authorList>
    </citation>
    <scope>NUCLEOTIDE SEQUENCE</scope>
    <source>
        <strain evidence="1">CGMCC 1.10998</strain>
    </source>
</reference>
<protein>
    <recommendedName>
        <fullName evidence="3">Virulence protein SciE type</fullName>
    </recommendedName>
</protein>
<keyword evidence="2" id="KW-1185">Reference proteome</keyword>
<organism evidence="1 2">
    <name type="scientific">Undibacterium terreum</name>
    <dbReference type="NCBI Taxonomy" id="1224302"/>
    <lineage>
        <taxon>Bacteria</taxon>
        <taxon>Pseudomonadati</taxon>
        <taxon>Pseudomonadota</taxon>
        <taxon>Betaproteobacteria</taxon>
        <taxon>Burkholderiales</taxon>
        <taxon>Oxalobacteraceae</taxon>
        <taxon>Undibacterium</taxon>
    </lineage>
</organism>
<gene>
    <name evidence="1" type="ORF">GCM10011396_27160</name>
</gene>
<dbReference type="InterPro" id="IPR011990">
    <property type="entry name" value="TPR-like_helical_dom_sf"/>
</dbReference>
<dbReference type="Pfam" id="PF07024">
    <property type="entry name" value="ImpE"/>
    <property type="match status" value="1"/>
</dbReference>
<dbReference type="Gene3D" id="1.25.40.10">
    <property type="entry name" value="Tetratricopeptide repeat domain"/>
    <property type="match status" value="1"/>
</dbReference>
<dbReference type="EMBL" id="BMED01000002">
    <property type="protein sequence ID" value="GGC78548.1"/>
    <property type="molecule type" value="Genomic_DNA"/>
</dbReference>
<sequence>MSAVESLKSGNLQEALQSLQQEVRQHPADSKRRVFLFQLLVVLGQWERAMTQLSVIGDLDANAMPMVHAYREAVRCEVLRQEIFEGKRSPLIFGDPEPWIAQLLEALRLGAAGDFENSQIAREQAFAAAPGISGSINEQPFEWIADADPRLGPVVELIANGKYYWIPMHRISSLRIEAPADLRDNVWLPVGVQLVNAGELVGFIPTRYALPSVSGAAIDNALLMARRTDWSEPAPGLFWGSGQRMFATDEADYPLMEVRSITFAHGAIAANDVDDSAAE</sequence>
<evidence type="ECO:0000313" key="1">
    <source>
        <dbReference type="EMBL" id="GGC78548.1"/>
    </source>
</evidence>
<dbReference type="RefSeq" id="WP_188566548.1">
    <property type="nucleotide sequence ID" value="NZ_BMED01000002.1"/>
</dbReference>
<evidence type="ECO:0000313" key="2">
    <source>
        <dbReference type="Proteomes" id="UP000637423"/>
    </source>
</evidence>
<accession>A0A916XKY4</accession>